<sequence>MGRIIYTSNRVDFNELIQKAYRMNCQHNKIYINIGNGYCVDRSHPYQLEQSREVRLRPLQDIVSQIISVYNQNDQLLFKRNRKGQLVKVRYG</sequence>
<proteinExistence type="predicted"/>
<protein>
    <submittedName>
        <fullName evidence="1">Uncharacterized protein</fullName>
    </submittedName>
</protein>
<reference evidence="1 2" key="1">
    <citation type="submission" date="2018-11" db="EMBL/GenBank/DDBJ databases">
        <authorList>
            <consortium name="Veterinary Laboratory Investigation and Response Network"/>
        </authorList>
    </citation>
    <scope>NUCLEOTIDE SEQUENCE [LARGE SCALE GENOMIC DNA]</scope>
    <source>
        <strain evidence="1 2">SPSE-18-VL-LA-PA-Ryan-0021</strain>
    </source>
</reference>
<accession>A0A8H9EQX2</accession>
<dbReference type="AlphaFoldDB" id="A0A8H9EQX2"/>
<comment type="caution">
    <text evidence="1">The sequence shown here is derived from an EMBL/GenBank/DDBJ whole genome shotgun (WGS) entry which is preliminary data.</text>
</comment>
<keyword evidence="2" id="KW-1185">Reference proteome</keyword>
<name>A0A8H9EQX2_STAPS</name>
<dbReference type="EMBL" id="AAXKXX010000036">
    <property type="protein sequence ID" value="EGQ4386051.1"/>
    <property type="molecule type" value="Genomic_DNA"/>
</dbReference>
<organism evidence="1 2">
    <name type="scientific">Staphylococcus pseudintermedius</name>
    <dbReference type="NCBI Taxonomy" id="283734"/>
    <lineage>
        <taxon>Bacteria</taxon>
        <taxon>Bacillati</taxon>
        <taxon>Bacillota</taxon>
        <taxon>Bacilli</taxon>
        <taxon>Bacillales</taxon>
        <taxon>Staphylococcaceae</taxon>
        <taxon>Staphylococcus</taxon>
        <taxon>Staphylococcus intermedius group</taxon>
    </lineage>
</organism>
<evidence type="ECO:0000313" key="2">
    <source>
        <dbReference type="Proteomes" id="UP000600220"/>
    </source>
</evidence>
<dbReference type="Proteomes" id="UP000600220">
    <property type="component" value="Unassembled WGS sequence"/>
</dbReference>
<evidence type="ECO:0000313" key="1">
    <source>
        <dbReference type="EMBL" id="EGQ4386051.1"/>
    </source>
</evidence>
<gene>
    <name evidence="1" type="ORF">EGV54_13420</name>
</gene>